<comment type="caution">
    <text evidence="1">The sequence shown here is derived from an EMBL/GenBank/DDBJ whole genome shotgun (WGS) entry which is preliminary data.</text>
</comment>
<name>A0AAN8A433_9PEZI</name>
<dbReference type="AlphaFoldDB" id="A0AAN8A433"/>
<sequence length="352" mass="40067">MAIDRSQCCDALPPRLRHKPLAIFDDSKDPANLDLVWLCLEAYIALSFEKKKSKQAARTYYDIDKPGSKALQWLLETGLDDSLDFLANARFVMAMTHCLVAEKQEEFIWKWVTSTKTPAFAKGETRSTIRVRWKALLVRQLVEAQAFWCKGPNILLDSFDTYFRALAPPDPELGYKRGWIPLVQVGVWLGRQLCSTAARHVPIDVHDKFAAYMPWQIDPDVVAYERGCLALFHPTGPDPGPALAFFRGIKATAHSPSVYAGNLFDPKQLNQAYQLYWLIIRTAQALHQRGDVRDARGVLDFGRARLPGLFSGKKYVNLPNTKDDGSIGFLKDQFAHRTPEYSRLHKVYRYAY</sequence>
<gene>
    <name evidence="1" type="ORF">LTR97_003411</name>
</gene>
<reference evidence="1" key="1">
    <citation type="submission" date="2023-08" db="EMBL/GenBank/DDBJ databases">
        <title>Black Yeasts Isolated from many extreme environments.</title>
        <authorList>
            <person name="Coleine C."/>
            <person name="Stajich J.E."/>
            <person name="Selbmann L."/>
        </authorList>
    </citation>
    <scope>NUCLEOTIDE SEQUENCE</scope>
    <source>
        <strain evidence="1">CCFEE 5810</strain>
    </source>
</reference>
<proteinExistence type="predicted"/>
<organism evidence="1 2">
    <name type="scientific">Elasticomyces elasticus</name>
    <dbReference type="NCBI Taxonomy" id="574655"/>
    <lineage>
        <taxon>Eukaryota</taxon>
        <taxon>Fungi</taxon>
        <taxon>Dikarya</taxon>
        <taxon>Ascomycota</taxon>
        <taxon>Pezizomycotina</taxon>
        <taxon>Dothideomycetes</taxon>
        <taxon>Dothideomycetidae</taxon>
        <taxon>Mycosphaerellales</taxon>
        <taxon>Teratosphaeriaceae</taxon>
        <taxon>Elasticomyces</taxon>
    </lineage>
</organism>
<accession>A0AAN8A433</accession>
<evidence type="ECO:0000313" key="1">
    <source>
        <dbReference type="EMBL" id="KAK5704393.1"/>
    </source>
</evidence>
<evidence type="ECO:0000313" key="2">
    <source>
        <dbReference type="Proteomes" id="UP001310594"/>
    </source>
</evidence>
<dbReference type="Proteomes" id="UP001310594">
    <property type="component" value="Unassembled WGS sequence"/>
</dbReference>
<protein>
    <submittedName>
        <fullName evidence="1">Uncharacterized protein</fullName>
    </submittedName>
</protein>
<dbReference type="EMBL" id="JAVRQU010000004">
    <property type="protein sequence ID" value="KAK5704393.1"/>
    <property type="molecule type" value="Genomic_DNA"/>
</dbReference>